<protein>
    <submittedName>
        <fullName evidence="8">TldD/PmbA family protein</fullName>
    </submittedName>
</protein>
<dbReference type="Proteomes" id="UP000245137">
    <property type="component" value="Unassembled WGS sequence"/>
</dbReference>
<evidence type="ECO:0000256" key="3">
    <source>
        <dbReference type="ARBA" id="ARBA00022801"/>
    </source>
</evidence>
<keyword evidence="3" id="KW-0378">Hydrolase</keyword>
<feature type="domain" description="Metalloprotease TldD/E central" evidence="7">
    <location>
        <begin position="136"/>
        <end position="245"/>
    </location>
</feature>
<dbReference type="AlphaFoldDB" id="A0A2U1SRJ1"/>
<dbReference type="GO" id="GO:0005829">
    <property type="term" value="C:cytosol"/>
    <property type="evidence" value="ECO:0007669"/>
    <property type="project" value="TreeGrafter"/>
</dbReference>
<proteinExistence type="inferred from homology"/>
<keyword evidence="9" id="KW-1185">Reference proteome</keyword>
<dbReference type="InterPro" id="IPR002510">
    <property type="entry name" value="Metalloprtase-TldD/E_N"/>
</dbReference>
<evidence type="ECO:0000256" key="2">
    <source>
        <dbReference type="ARBA" id="ARBA00022670"/>
    </source>
</evidence>
<evidence type="ECO:0000313" key="9">
    <source>
        <dbReference type="Proteomes" id="UP000245137"/>
    </source>
</evidence>
<accession>A0A2U1SRJ1</accession>
<dbReference type="InterPro" id="IPR035068">
    <property type="entry name" value="TldD/PmbA_N"/>
</dbReference>
<dbReference type="Pfam" id="PF19289">
    <property type="entry name" value="PmbA_TldD_3rd"/>
    <property type="match status" value="1"/>
</dbReference>
<organism evidence="8 9">
    <name type="scientific">Methylosinus sporium</name>
    <dbReference type="NCBI Taxonomy" id="428"/>
    <lineage>
        <taxon>Bacteria</taxon>
        <taxon>Pseudomonadati</taxon>
        <taxon>Pseudomonadota</taxon>
        <taxon>Alphaproteobacteria</taxon>
        <taxon>Hyphomicrobiales</taxon>
        <taxon>Methylocystaceae</taxon>
        <taxon>Methylosinus</taxon>
    </lineage>
</organism>
<dbReference type="Pfam" id="PF19290">
    <property type="entry name" value="PmbA_TldD_2nd"/>
    <property type="match status" value="1"/>
</dbReference>
<evidence type="ECO:0000259" key="7">
    <source>
        <dbReference type="Pfam" id="PF19290"/>
    </source>
</evidence>
<dbReference type="OrthoDB" id="9803213at2"/>
<dbReference type="InterPro" id="IPR045570">
    <property type="entry name" value="Metalloprtase-TldD/E_cen_dom"/>
</dbReference>
<dbReference type="EMBL" id="PUIV01000010">
    <property type="protein sequence ID" value="PWB94228.1"/>
    <property type="molecule type" value="Genomic_DNA"/>
</dbReference>
<sequence>MTVARDFLSIRRGAPCRLDRGRLAALAERALAAALRAGAAYADIRIGETRRQFIQAKEERLDEFFESADPGFGLRVLVDGCWGFYGARALEPAVLDAAVERAIHNARAVAPIRVAPVRLEETQPHVAEWIMPVGVDPFAVDATSKVERLVAINAAALAAGADYCVSSFSFATEERLFADSRGSRIFQSRTRTQPSFEVTLIDKASGRFETRESLAPARAAGWDYALSCDLLGEARQAVEDARRKLDAKPVEAGVTDVVIDPTNLWLTIHETVGHSTELDRALGWEANFAGTSFVKPHMLNTLRFGSELMTIKADRSQEGGLASIAFDDDGAPRECAEFEIVSEGVFRNYQMAMGQAHLIGAERSNGCAYADDPTAFPIQRMPNISLAPNSAACSLEQLIGGVEKGLYIVGAGSWSIDQQRDNFQFGGQMFYEIRDGKLGEPVRDAAYQGRTVSFWNSLDGLGDASTYRLCGTFTCGKAEPMQLAPVSHGAPAARFRGVTVLNTARD</sequence>
<dbReference type="PANTHER" id="PTHR30624:SF10">
    <property type="entry name" value="CONSERVED PROTEIN"/>
    <property type="match status" value="1"/>
</dbReference>
<evidence type="ECO:0000259" key="6">
    <source>
        <dbReference type="Pfam" id="PF19289"/>
    </source>
</evidence>
<comment type="caution">
    <text evidence="8">The sequence shown here is derived from an EMBL/GenBank/DDBJ whole genome shotgun (WGS) entry which is preliminary data.</text>
</comment>
<feature type="domain" description="Metalloprotease TldD/E N-terminal" evidence="5">
    <location>
        <begin position="42"/>
        <end position="106"/>
    </location>
</feature>
<name>A0A2U1SRJ1_METSR</name>
<keyword evidence="2" id="KW-0645">Protease</keyword>
<evidence type="ECO:0000259" key="5">
    <source>
        <dbReference type="Pfam" id="PF01523"/>
    </source>
</evidence>
<evidence type="ECO:0000256" key="4">
    <source>
        <dbReference type="ARBA" id="ARBA00023049"/>
    </source>
</evidence>
<dbReference type="InterPro" id="IPR051463">
    <property type="entry name" value="Peptidase_U62_metallo"/>
</dbReference>
<dbReference type="Gene3D" id="3.30.2290.10">
    <property type="entry name" value="PmbA/TldD superfamily"/>
    <property type="match status" value="1"/>
</dbReference>
<evidence type="ECO:0000313" key="8">
    <source>
        <dbReference type="EMBL" id="PWB94228.1"/>
    </source>
</evidence>
<dbReference type="Pfam" id="PF01523">
    <property type="entry name" value="PmbA_TldD_1st"/>
    <property type="match status" value="1"/>
</dbReference>
<reference evidence="8 9" key="1">
    <citation type="journal article" date="2018" name="Appl. Microbiol. Biotechnol.">
        <title>Co-cultivation of the strictly anaerobic methanogen Methanosarcina barkeri with aerobic methanotrophs in an oxygen-limited membrane bioreactor.</title>
        <authorList>
            <person name="In 't Zandt M.H."/>
            <person name="van den Bosch T.J.M."/>
            <person name="Rijkers R."/>
            <person name="van Kessel M.A.H.J."/>
            <person name="Jetten M.S.M."/>
            <person name="Welte C.U."/>
        </authorList>
    </citation>
    <scope>NUCLEOTIDE SEQUENCE [LARGE SCALE GENOMIC DNA]</scope>
    <source>
        <strain evidence="8 9">DSM 17706</strain>
    </source>
</reference>
<dbReference type="InterPro" id="IPR045569">
    <property type="entry name" value="Metalloprtase-TldD/E_C"/>
</dbReference>
<gene>
    <name evidence="8" type="ORF">C5689_08930</name>
</gene>
<dbReference type="RefSeq" id="WP_108916925.1">
    <property type="nucleotide sequence ID" value="NZ_BGJY01000012.1"/>
</dbReference>
<evidence type="ECO:0000256" key="1">
    <source>
        <dbReference type="ARBA" id="ARBA00005836"/>
    </source>
</evidence>
<dbReference type="SUPFAM" id="SSF111283">
    <property type="entry name" value="Putative modulator of DNA gyrase, PmbA/TldD"/>
    <property type="match status" value="1"/>
</dbReference>
<dbReference type="InterPro" id="IPR036059">
    <property type="entry name" value="TldD/PmbA_sf"/>
</dbReference>
<dbReference type="PANTHER" id="PTHR30624">
    <property type="entry name" value="UNCHARACTERIZED PROTEIN TLDD AND PMBA"/>
    <property type="match status" value="1"/>
</dbReference>
<dbReference type="GO" id="GO:0008237">
    <property type="term" value="F:metallopeptidase activity"/>
    <property type="evidence" value="ECO:0007669"/>
    <property type="project" value="UniProtKB-KW"/>
</dbReference>
<comment type="similarity">
    <text evidence="1">Belongs to the peptidase U62 family.</text>
</comment>
<feature type="domain" description="Metalloprotease TldD/E C-terminal" evidence="6">
    <location>
        <begin position="253"/>
        <end position="500"/>
    </location>
</feature>
<dbReference type="GO" id="GO:0006508">
    <property type="term" value="P:proteolysis"/>
    <property type="evidence" value="ECO:0007669"/>
    <property type="project" value="UniProtKB-KW"/>
</dbReference>
<keyword evidence="4" id="KW-0482">Metalloprotease</keyword>